<evidence type="ECO:0000256" key="15">
    <source>
        <dbReference type="RuleBase" id="RU003357"/>
    </source>
</evidence>
<dbReference type="Proteomes" id="UP000059074">
    <property type="component" value="Unassembled WGS sequence"/>
</dbReference>
<evidence type="ECO:0000256" key="9">
    <source>
        <dbReference type="ARBA" id="ARBA00023077"/>
    </source>
</evidence>
<evidence type="ECO:0000256" key="7">
    <source>
        <dbReference type="ARBA" id="ARBA00022729"/>
    </source>
</evidence>
<evidence type="ECO:0000259" key="16">
    <source>
        <dbReference type="SMART" id="SM00965"/>
    </source>
</evidence>
<evidence type="ECO:0000256" key="12">
    <source>
        <dbReference type="ARBA" id="ARBA00023237"/>
    </source>
</evidence>
<keyword evidence="18" id="KW-1185">Reference proteome</keyword>
<dbReference type="PANTHER" id="PTHR30069:SF41">
    <property type="entry name" value="HEME_HEMOPEXIN UTILIZATION PROTEIN C"/>
    <property type="match status" value="1"/>
</dbReference>
<dbReference type="GO" id="GO:0009279">
    <property type="term" value="C:cell outer membrane"/>
    <property type="evidence" value="ECO:0007669"/>
    <property type="project" value="UniProtKB-SubCell"/>
</dbReference>
<evidence type="ECO:0000313" key="18">
    <source>
        <dbReference type="Proteomes" id="UP000059074"/>
    </source>
</evidence>
<feature type="short sequence motif" description="TonB C-terminal box" evidence="14">
    <location>
        <begin position="820"/>
        <end position="837"/>
    </location>
</feature>
<dbReference type="AlphaFoldDB" id="A0A109BBL6"/>
<keyword evidence="5" id="KW-0406">Ion transport</keyword>
<evidence type="ECO:0000256" key="8">
    <source>
        <dbReference type="ARBA" id="ARBA00023004"/>
    </source>
</evidence>
<dbReference type="STRING" id="121290.APY04_2645"/>
<proteinExistence type="inferred from homology"/>
<dbReference type="InterPro" id="IPR039426">
    <property type="entry name" value="TonB-dep_rcpt-like"/>
</dbReference>
<evidence type="ECO:0000256" key="14">
    <source>
        <dbReference type="PROSITE-ProRule" id="PRU10144"/>
    </source>
</evidence>
<dbReference type="Pfam" id="PF07660">
    <property type="entry name" value="STN"/>
    <property type="match status" value="1"/>
</dbReference>
<evidence type="ECO:0000256" key="2">
    <source>
        <dbReference type="ARBA" id="ARBA00009810"/>
    </source>
</evidence>
<keyword evidence="6 13" id="KW-0812">Transmembrane</keyword>
<dbReference type="GO" id="GO:0015232">
    <property type="term" value="F:heme transmembrane transporter activity"/>
    <property type="evidence" value="ECO:0007669"/>
    <property type="project" value="InterPro"/>
</dbReference>
<evidence type="ECO:0000313" key="17">
    <source>
        <dbReference type="EMBL" id="KWT65798.1"/>
    </source>
</evidence>
<dbReference type="GO" id="GO:0044718">
    <property type="term" value="P:siderophore transmembrane transport"/>
    <property type="evidence" value="ECO:0007669"/>
    <property type="project" value="TreeGrafter"/>
</dbReference>
<sequence length="837" mass="90338">MSPAMAQSTQSATKSFSVPAGSLTSALNSFAAQSGLQILFDASLANGKTTAGASGSLTPNQALSNILAGTGITYRYTGQSTITLDGPGSTNTGANIDGAIALDTIDVGGGQSSAANADTPYETSGSTSFITSSQIERFPGTTAGDIFKNTPGVISAMNHNGSSIDVNIRGMQGMNRVKVTIDGTQQTTSTWRGYLGADDRTYVDPDFISGVSIEKGPAGGAAGAGANAGVVEFSTIGVNDILLPGKTEGVRLRMGTNDNATSNIRENAFDQSTDVPGLLDFDNKTGSAAFAATRENFDVLVAVAKRKRGNYFAGKNGPTEYRTFDGWASPLSYTKPGEEVFNSSEESFSALAKATIRLDEEQTLDIGYQRFSSRFGETIGSMLVTGDHVFRQLPLAHAEVDTYTARYRWNPQSDLIDLRANAWATDVQSRTVSVGPAVYVPPFLTPEMRPPARDTRYSETWTYGADISNTSLLDTAIGNLKLGYGAAYTLEDTKGKPYLSARGYATEIGVPLQGSVGTREVARAFLDGEWKVSEWLKFNGGLRYDYFSIEDKGGTRVWGSGNNVHTAVYADKSGGRLNPMASVTVTPLNGLQFYAQYEEGFRPPSLRETIGSDSTLAPNPALEPELAKNWEFGVNYLKDGLLADNDKARLKFAYFRNSYENYIARVPNPNIGPGLPFYSVDNIATARFNGFEAMAEYDIGYFFAQASLTYYTDFEFCKTKSTCASANLPNDYAANHLPPEISRSLTLGVRLFDEKLVVGGRVIDVGKRMGPLPVSAQQTNFWVPYTVYDGFASYEFNDNTTFSLNVENLTNRYYVDALNGWMPSPGRTVRLGMTAKF</sequence>
<dbReference type="InterPro" id="IPR010917">
    <property type="entry name" value="TonB_rcpt_CS"/>
</dbReference>
<dbReference type="InterPro" id="IPR011276">
    <property type="entry name" value="TonB_haem/Hb_rcpt"/>
</dbReference>
<keyword evidence="5" id="KW-0410">Iron transport</keyword>
<organism evidence="17 18">
    <name type="scientific">Hyphomicrobium sulfonivorans</name>
    <dbReference type="NCBI Taxonomy" id="121290"/>
    <lineage>
        <taxon>Bacteria</taxon>
        <taxon>Pseudomonadati</taxon>
        <taxon>Pseudomonadota</taxon>
        <taxon>Alphaproteobacteria</taxon>
        <taxon>Hyphomicrobiales</taxon>
        <taxon>Hyphomicrobiaceae</taxon>
        <taxon>Hyphomicrobium</taxon>
    </lineage>
</organism>
<comment type="caution">
    <text evidence="17">The sequence shown here is derived from an EMBL/GenBank/DDBJ whole genome shotgun (WGS) entry which is preliminary data.</text>
</comment>
<keyword evidence="3 13" id="KW-0813">Transport</keyword>
<gene>
    <name evidence="17" type="ORF">APY04_2645</name>
</gene>
<dbReference type="InterPro" id="IPR000531">
    <property type="entry name" value="Beta-barrel_TonB"/>
</dbReference>
<keyword evidence="12 13" id="KW-0998">Cell outer membrane</keyword>
<keyword evidence="9 15" id="KW-0798">TonB box</keyword>
<comment type="similarity">
    <text evidence="2 13 15">Belongs to the TonB-dependent receptor family.</text>
</comment>
<dbReference type="PROSITE" id="PS52016">
    <property type="entry name" value="TONB_DEPENDENT_REC_3"/>
    <property type="match status" value="1"/>
</dbReference>
<comment type="subcellular location">
    <subcellularLocation>
        <location evidence="1 13">Cell outer membrane</location>
        <topology evidence="1 13">Multi-pass membrane protein</topology>
    </subcellularLocation>
</comment>
<keyword evidence="7" id="KW-0732">Signal</keyword>
<dbReference type="Pfam" id="PF07715">
    <property type="entry name" value="Plug"/>
    <property type="match status" value="1"/>
</dbReference>
<reference evidence="17 18" key="1">
    <citation type="submission" date="2015-10" db="EMBL/GenBank/DDBJ databases">
        <title>Transcriptomic analysis of a linuron degrading triple-species bacterial consortium.</title>
        <authorList>
            <person name="Albers P."/>
        </authorList>
    </citation>
    <scope>NUCLEOTIDE SEQUENCE [LARGE SCALE GENOMIC DNA]</scope>
    <source>
        <strain evidence="17 18">WDL6</strain>
    </source>
</reference>
<evidence type="ECO:0000256" key="13">
    <source>
        <dbReference type="PROSITE-ProRule" id="PRU01360"/>
    </source>
</evidence>
<keyword evidence="11" id="KW-0675">Receptor</keyword>
<dbReference type="InterPro" id="IPR036942">
    <property type="entry name" value="Beta-barrel_TonB_sf"/>
</dbReference>
<evidence type="ECO:0000256" key="5">
    <source>
        <dbReference type="ARBA" id="ARBA00022496"/>
    </source>
</evidence>
<evidence type="ECO:0000256" key="10">
    <source>
        <dbReference type="ARBA" id="ARBA00023136"/>
    </source>
</evidence>
<dbReference type="SMART" id="SM00965">
    <property type="entry name" value="STN"/>
    <property type="match status" value="1"/>
</dbReference>
<dbReference type="Gene3D" id="2.170.130.10">
    <property type="entry name" value="TonB-dependent receptor, plug domain"/>
    <property type="match status" value="1"/>
</dbReference>
<evidence type="ECO:0000256" key="11">
    <source>
        <dbReference type="ARBA" id="ARBA00023170"/>
    </source>
</evidence>
<dbReference type="InterPro" id="IPR012910">
    <property type="entry name" value="Plug_dom"/>
</dbReference>
<dbReference type="Gene3D" id="3.55.50.30">
    <property type="match status" value="1"/>
</dbReference>
<evidence type="ECO:0000256" key="3">
    <source>
        <dbReference type="ARBA" id="ARBA00022448"/>
    </source>
</evidence>
<dbReference type="CDD" id="cd01347">
    <property type="entry name" value="ligand_gated_channel"/>
    <property type="match status" value="1"/>
</dbReference>
<evidence type="ECO:0000256" key="1">
    <source>
        <dbReference type="ARBA" id="ARBA00004571"/>
    </source>
</evidence>
<name>A0A109BBL6_HYPSL</name>
<dbReference type="EMBL" id="LMTR01000075">
    <property type="protein sequence ID" value="KWT65798.1"/>
    <property type="molecule type" value="Genomic_DNA"/>
</dbReference>
<keyword evidence="8" id="KW-0408">Iron</keyword>
<dbReference type="InterPro" id="IPR037066">
    <property type="entry name" value="Plug_dom_sf"/>
</dbReference>
<dbReference type="NCBIfam" id="TIGR01785">
    <property type="entry name" value="TonB-hemin"/>
    <property type="match status" value="1"/>
</dbReference>
<accession>A0A109BBL6</accession>
<dbReference type="PANTHER" id="PTHR30069">
    <property type="entry name" value="TONB-DEPENDENT OUTER MEMBRANE RECEPTOR"/>
    <property type="match status" value="1"/>
</dbReference>
<evidence type="ECO:0000256" key="4">
    <source>
        <dbReference type="ARBA" id="ARBA00022452"/>
    </source>
</evidence>
<feature type="domain" description="Secretin/TonB short N-terminal" evidence="16">
    <location>
        <begin position="36"/>
        <end position="87"/>
    </location>
</feature>
<keyword evidence="10 13" id="KW-0472">Membrane</keyword>
<dbReference type="InterPro" id="IPR011662">
    <property type="entry name" value="Secretin/TonB_short_N"/>
</dbReference>
<dbReference type="PATRIC" id="fig|121290.4.peg.1959"/>
<dbReference type="PROSITE" id="PS01156">
    <property type="entry name" value="TONB_DEPENDENT_REC_2"/>
    <property type="match status" value="1"/>
</dbReference>
<dbReference type="Gene3D" id="2.40.170.20">
    <property type="entry name" value="TonB-dependent receptor, beta-barrel domain"/>
    <property type="match status" value="1"/>
</dbReference>
<dbReference type="Pfam" id="PF00593">
    <property type="entry name" value="TonB_dep_Rec_b-barrel"/>
    <property type="match status" value="1"/>
</dbReference>
<evidence type="ECO:0000256" key="6">
    <source>
        <dbReference type="ARBA" id="ARBA00022692"/>
    </source>
</evidence>
<dbReference type="GO" id="GO:0015344">
    <property type="term" value="F:siderophore uptake transmembrane transporter activity"/>
    <property type="evidence" value="ECO:0007669"/>
    <property type="project" value="TreeGrafter"/>
</dbReference>
<protein>
    <recommendedName>
        <fullName evidence="16">Secretin/TonB short N-terminal domain-containing protein</fullName>
    </recommendedName>
</protein>
<dbReference type="SUPFAM" id="SSF56935">
    <property type="entry name" value="Porins"/>
    <property type="match status" value="1"/>
</dbReference>
<keyword evidence="4 13" id="KW-1134">Transmembrane beta strand</keyword>